<proteinExistence type="predicted"/>
<protein>
    <submittedName>
        <fullName evidence="3">Response regulator receiver domain-containing protein</fullName>
    </submittedName>
</protein>
<reference evidence="3 4" key="1">
    <citation type="submission" date="2016-10" db="EMBL/GenBank/DDBJ databases">
        <authorList>
            <person name="de Groot N.N."/>
        </authorList>
    </citation>
    <scope>NUCLEOTIDE SEQUENCE [LARGE SCALE GENOMIC DNA]</scope>
    <source>
        <strain evidence="3 4">DSM 6059</strain>
    </source>
</reference>
<dbReference type="GO" id="GO:0000160">
    <property type="term" value="P:phosphorelay signal transduction system"/>
    <property type="evidence" value="ECO:0007669"/>
    <property type="project" value="InterPro"/>
</dbReference>
<dbReference type="InterPro" id="IPR011006">
    <property type="entry name" value="CheY-like_superfamily"/>
</dbReference>
<dbReference type="Pfam" id="PF00072">
    <property type="entry name" value="Response_reg"/>
    <property type="match status" value="1"/>
</dbReference>
<dbReference type="Gene3D" id="3.40.50.2300">
    <property type="match status" value="1"/>
</dbReference>
<organism evidence="3 4">
    <name type="scientific">Pseudoalteromonas denitrificans DSM 6059</name>
    <dbReference type="NCBI Taxonomy" id="1123010"/>
    <lineage>
        <taxon>Bacteria</taxon>
        <taxon>Pseudomonadati</taxon>
        <taxon>Pseudomonadota</taxon>
        <taxon>Gammaproteobacteria</taxon>
        <taxon>Alteromonadales</taxon>
        <taxon>Pseudoalteromonadaceae</taxon>
        <taxon>Pseudoalteromonas</taxon>
    </lineage>
</organism>
<dbReference type="Proteomes" id="UP000198862">
    <property type="component" value="Unassembled WGS sequence"/>
</dbReference>
<comment type="caution">
    <text evidence="1">Lacks conserved residue(s) required for the propagation of feature annotation.</text>
</comment>
<keyword evidence="4" id="KW-1185">Reference proteome</keyword>
<dbReference type="STRING" id="1123010.SAMN02745724_02875"/>
<dbReference type="SUPFAM" id="SSF52172">
    <property type="entry name" value="CheY-like"/>
    <property type="match status" value="1"/>
</dbReference>
<dbReference type="AlphaFoldDB" id="A0A1I1MY15"/>
<feature type="domain" description="Response regulatory" evidence="2">
    <location>
        <begin position="3"/>
        <end position="123"/>
    </location>
</feature>
<dbReference type="EMBL" id="FOLO01000022">
    <property type="protein sequence ID" value="SFC90287.1"/>
    <property type="molecule type" value="Genomic_DNA"/>
</dbReference>
<dbReference type="InterPro" id="IPR001789">
    <property type="entry name" value="Sig_transdc_resp-reg_receiver"/>
</dbReference>
<evidence type="ECO:0000259" key="2">
    <source>
        <dbReference type="PROSITE" id="PS50110"/>
    </source>
</evidence>
<sequence length="124" mass="13865">MYHILLIENNEIERSSISNNLTKKVSCDLSFTLVNHNVNNVGLIDENKLDLVVLNLNMPNVMGYEEIKTFKADDDTPIIAYSGALGEVEPDSFLKIAELLGADFVLPSEKLEKELPLLVESILF</sequence>
<gene>
    <name evidence="3" type="ORF">SAMN02745724_02875</name>
</gene>
<evidence type="ECO:0000256" key="1">
    <source>
        <dbReference type="PROSITE-ProRule" id="PRU00169"/>
    </source>
</evidence>
<dbReference type="PROSITE" id="PS50110">
    <property type="entry name" value="RESPONSE_REGULATORY"/>
    <property type="match status" value="1"/>
</dbReference>
<evidence type="ECO:0000313" key="4">
    <source>
        <dbReference type="Proteomes" id="UP000198862"/>
    </source>
</evidence>
<dbReference type="RefSeq" id="WP_091985243.1">
    <property type="nucleotide sequence ID" value="NZ_FOLO01000022.1"/>
</dbReference>
<name>A0A1I1MY15_9GAMM</name>
<accession>A0A1I1MY15</accession>
<evidence type="ECO:0000313" key="3">
    <source>
        <dbReference type="EMBL" id="SFC90287.1"/>
    </source>
</evidence>